<accession>A0A7L4ZN80</accession>
<name>A0A7L4ZN80_9FLAO</name>
<dbReference type="InterPro" id="IPR013783">
    <property type="entry name" value="Ig-like_fold"/>
</dbReference>
<dbReference type="CDD" id="cd00146">
    <property type="entry name" value="PKD"/>
    <property type="match status" value="1"/>
</dbReference>
<dbReference type="Proteomes" id="UP000464657">
    <property type="component" value="Chromosome"/>
</dbReference>
<dbReference type="InterPro" id="IPR022409">
    <property type="entry name" value="PKD/Chitinase_dom"/>
</dbReference>
<dbReference type="GO" id="GO:0010411">
    <property type="term" value="P:xyloglucan metabolic process"/>
    <property type="evidence" value="ECO:0007669"/>
    <property type="project" value="TreeGrafter"/>
</dbReference>
<dbReference type="KEGG" id="kan:IMCC3317_33430"/>
<dbReference type="InterPro" id="IPR000601">
    <property type="entry name" value="PKD_dom"/>
</dbReference>
<dbReference type="GO" id="GO:0004553">
    <property type="term" value="F:hydrolase activity, hydrolyzing O-glycosyl compounds"/>
    <property type="evidence" value="ECO:0007669"/>
    <property type="project" value="UniProtKB-ARBA"/>
</dbReference>
<dbReference type="Gene3D" id="2.130.10.10">
    <property type="entry name" value="YVTN repeat-like/Quinoprotein amine dehydrogenase"/>
    <property type="match status" value="3"/>
</dbReference>
<protein>
    <recommendedName>
        <fullName evidence="3">PKD domain-containing protein</fullName>
    </recommendedName>
</protein>
<dbReference type="Pfam" id="PF18911">
    <property type="entry name" value="PKD_4"/>
    <property type="match status" value="1"/>
</dbReference>
<sequence>MKKLLFLIVLLFAIVGYSQSPNPSISNQLYKEAPNWAKLMYAENPNANTIDNLYATYYKTNPYVKSFHTQYYKRWRRAINPFLNADGFYDATKKEQLREAMRTLRNTQTNNPEIGNWSPIGPFESYREGGTVLSGAQTNVYSISKCLAVPNTLYCGTESGEVYKTINGGDTWTNASKTLVTTLAPQAVIANGGISAIAVHPTNPDIVYAGAGSEVFKTTNGGTSWTVVFDSNIALFGYIDNPAEIYINPTTPETILLAGKAGVHRTTNGGTSWVKVLTNESFDIKAQPGNPNTLYTVRRNTSTNTHQFLKSTNGGSTWIIQNVGWYASSDANRSVVGARIAVSDADPLKVYAFLIGDSKAGDNGFIGVYRSDNAGVSWTNTMGYDGAPYTATHPNILNSDFGGAGFNQGFYNCAIMGSNANADEILVGGIGMWKSTDGGQTFTCVYNYGCGSYNPMHVDMQDFRAYGNEYWATTDGGIFKSSDMFSSQPEFKMNGVHGTDFWGFGSGWNRDLLVGGTFHNGVDVYAEGFPFGTFLDLGGGEPASGYVNPGTTQIYSTNIGGKFIPNTLSGAVMNASMGLAPTEEPWFAQSSEMEFHPSCYNHVYLGNSNQLFKSVDSGASYSAIYTAVANSTVLGIEISRRNTDTMYIVVRPNSGTPYLVKTTDNWATNTTITLPNVATTLALISLDPENDETIWLAFPRGDNGNKMFKSINSGTSWTNETSSELDGQHIQAMTTIGGTDGGVYVGTSMSVYYKNNTMASWTLDNSNLPVTVGANDLRPFYRDGKIRLATYGKGIWESNLFDTPTRPVAKIMVDKLTATCAGDIFYFDDYSMLNHTSATWAWTFQNGNIATSSMRNPEVNFTSTGTHTVTLTVTNAAGISDSDTITVNVEALTNTELEEDFEVAFVPDGWTQEATGNISWAYENTVGGFGLSTNSMFVNNYVTSQVGLHCDIIAPLNMLNLTAGDATLTFDVAYALYSAAYPDALEILISDDCGTTWTSVYNKVGSNLATAPNTTSQFVPTATQWRQESIDLSSYIGNENVQVKFRNINAYGQALYVDNINLGTTLGVNDVASEALTFYPNPVKNNASVFLKSTKNSAIKFSLYNIQGKLIGTVFTQTNKAIPTQQWSLSAGVYLYNIRSNDKIKKGKLIVY</sequence>
<keyword evidence="1 2" id="KW-0732">Signal</keyword>
<dbReference type="PANTHER" id="PTHR43739:SF5">
    <property type="entry name" value="EXO-ALPHA-SIALIDASE"/>
    <property type="match status" value="1"/>
</dbReference>
<gene>
    <name evidence="4" type="ORF">IMCC3317_33430</name>
</gene>
<dbReference type="Gene3D" id="2.60.40.10">
    <property type="entry name" value="Immunoglobulins"/>
    <property type="match status" value="1"/>
</dbReference>
<dbReference type="PROSITE" id="PS50093">
    <property type="entry name" value="PKD"/>
    <property type="match status" value="1"/>
</dbReference>
<reference evidence="4 5" key="1">
    <citation type="journal article" date="2013" name="Int. J. Syst. Evol. Microbiol.">
        <title>Kordia antarctica sp. nov., isolated from Antarctic seawater.</title>
        <authorList>
            <person name="Baek K."/>
            <person name="Choi A."/>
            <person name="Kang I."/>
            <person name="Lee K."/>
            <person name="Cho J.C."/>
        </authorList>
    </citation>
    <scope>NUCLEOTIDE SEQUENCE [LARGE SCALE GENOMIC DNA]</scope>
    <source>
        <strain evidence="4 5">IMCC3317</strain>
    </source>
</reference>
<dbReference type="SUPFAM" id="SSF110296">
    <property type="entry name" value="Oligoxyloglucan reducing end-specific cellobiohydrolase"/>
    <property type="match status" value="2"/>
</dbReference>
<proteinExistence type="predicted"/>
<dbReference type="InterPro" id="IPR015943">
    <property type="entry name" value="WD40/YVTN_repeat-like_dom_sf"/>
</dbReference>
<dbReference type="InterPro" id="IPR035986">
    <property type="entry name" value="PKD_dom_sf"/>
</dbReference>
<dbReference type="SUPFAM" id="SSF49299">
    <property type="entry name" value="PKD domain"/>
    <property type="match status" value="1"/>
</dbReference>
<dbReference type="PANTHER" id="PTHR43739">
    <property type="entry name" value="XYLOGLUCANASE (EUROFUNG)"/>
    <property type="match status" value="1"/>
</dbReference>
<dbReference type="NCBIfam" id="TIGR04183">
    <property type="entry name" value="Por_Secre_tail"/>
    <property type="match status" value="1"/>
</dbReference>
<dbReference type="AlphaFoldDB" id="A0A7L4ZN80"/>
<feature type="chain" id="PRO_5029445457" description="PKD domain-containing protein" evidence="2">
    <location>
        <begin position="21"/>
        <end position="1152"/>
    </location>
</feature>
<dbReference type="SMART" id="SM00089">
    <property type="entry name" value="PKD"/>
    <property type="match status" value="1"/>
</dbReference>
<feature type="domain" description="PKD" evidence="3">
    <location>
        <begin position="836"/>
        <end position="896"/>
    </location>
</feature>
<evidence type="ECO:0000313" key="4">
    <source>
        <dbReference type="EMBL" id="QHI37960.1"/>
    </source>
</evidence>
<organism evidence="4 5">
    <name type="scientific">Kordia antarctica</name>
    <dbReference type="NCBI Taxonomy" id="1218801"/>
    <lineage>
        <taxon>Bacteria</taxon>
        <taxon>Pseudomonadati</taxon>
        <taxon>Bacteroidota</taxon>
        <taxon>Flavobacteriia</taxon>
        <taxon>Flavobacteriales</taxon>
        <taxon>Flavobacteriaceae</taxon>
        <taxon>Kordia</taxon>
    </lineage>
</organism>
<dbReference type="InterPro" id="IPR052025">
    <property type="entry name" value="Xyloglucanase_GH74"/>
</dbReference>
<keyword evidence="5" id="KW-1185">Reference proteome</keyword>
<dbReference type="Pfam" id="PF18962">
    <property type="entry name" value="Por_Secre_tail"/>
    <property type="match status" value="1"/>
</dbReference>
<dbReference type="EMBL" id="CP019288">
    <property type="protein sequence ID" value="QHI37960.1"/>
    <property type="molecule type" value="Genomic_DNA"/>
</dbReference>
<feature type="signal peptide" evidence="2">
    <location>
        <begin position="1"/>
        <end position="20"/>
    </location>
</feature>
<evidence type="ECO:0000256" key="2">
    <source>
        <dbReference type="SAM" id="SignalP"/>
    </source>
</evidence>
<dbReference type="RefSeq" id="WP_160130540.1">
    <property type="nucleotide sequence ID" value="NZ_CP019288.1"/>
</dbReference>
<dbReference type="SUPFAM" id="SSF49899">
    <property type="entry name" value="Concanavalin A-like lectins/glucanases"/>
    <property type="match status" value="1"/>
</dbReference>
<dbReference type="InterPro" id="IPR026444">
    <property type="entry name" value="Secre_tail"/>
</dbReference>
<dbReference type="OrthoDB" id="9757809at2"/>
<evidence type="ECO:0000259" key="3">
    <source>
        <dbReference type="PROSITE" id="PS50093"/>
    </source>
</evidence>
<evidence type="ECO:0000313" key="5">
    <source>
        <dbReference type="Proteomes" id="UP000464657"/>
    </source>
</evidence>
<evidence type="ECO:0000256" key="1">
    <source>
        <dbReference type="ARBA" id="ARBA00022729"/>
    </source>
</evidence>
<dbReference type="InterPro" id="IPR013320">
    <property type="entry name" value="ConA-like_dom_sf"/>
</dbReference>